<dbReference type="RefSeq" id="WP_097077006.1">
    <property type="nucleotide sequence ID" value="NZ_OBMR01000011.1"/>
</dbReference>
<evidence type="ECO:0000256" key="2">
    <source>
        <dbReference type="ARBA" id="ARBA00023295"/>
    </source>
</evidence>
<evidence type="ECO:0000313" key="4">
    <source>
        <dbReference type="Proteomes" id="UP000219563"/>
    </source>
</evidence>
<name>A0A285SXY5_9FIRM</name>
<dbReference type="Proteomes" id="UP000219563">
    <property type="component" value="Unassembled WGS sequence"/>
</dbReference>
<dbReference type="GO" id="GO:0004557">
    <property type="term" value="F:alpha-galactosidase activity"/>
    <property type="evidence" value="ECO:0007669"/>
    <property type="project" value="InterPro"/>
</dbReference>
<evidence type="ECO:0000256" key="1">
    <source>
        <dbReference type="ARBA" id="ARBA00022801"/>
    </source>
</evidence>
<dbReference type="Gene3D" id="3.20.20.70">
    <property type="entry name" value="Aldolase class I"/>
    <property type="match status" value="1"/>
</dbReference>
<dbReference type="InterPro" id="IPR017853">
    <property type="entry name" value="GH"/>
</dbReference>
<proteinExistence type="predicted"/>
<dbReference type="PANTHER" id="PTHR43053">
    <property type="entry name" value="GLYCOSIDASE FAMILY 31"/>
    <property type="match status" value="1"/>
</dbReference>
<evidence type="ECO:0000313" key="3">
    <source>
        <dbReference type="EMBL" id="SOC13157.1"/>
    </source>
</evidence>
<dbReference type="SUPFAM" id="SSF51445">
    <property type="entry name" value="(Trans)glycosidases"/>
    <property type="match status" value="1"/>
</dbReference>
<dbReference type="CDD" id="cd14791">
    <property type="entry name" value="GH36"/>
    <property type="match status" value="1"/>
</dbReference>
<dbReference type="AlphaFoldDB" id="A0A285SXY5"/>
<dbReference type="InterPro" id="IPR038417">
    <property type="entry name" value="Alpga-gal_N_sf"/>
</dbReference>
<dbReference type="Pfam" id="PF02065">
    <property type="entry name" value="Melibiase"/>
    <property type="match status" value="1"/>
</dbReference>
<dbReference type="InterPro" id="IPR013785">
    <property type="entry name" value="Aldolase_TIM"/>
</dbReference>
<organism evidence="3 4">
    <name type="scientific">Pseudobutyrivibrio ruminis DSM 9787</name>
    <dbReference type="NCBI Taxonomy" id="1123011"/>
    <lineage>
        <taxon>Bacteria</taxon>
        <taxon>Bacillati</taxon>
        <taxon>Bacillota</taxon>
        <taxon>Clostridia</taxon>
        <taxon>Lachnospirales</taxon>
        <taxon>Lachnospiraceae</taxon>
        <taxon>Pseudobutyrivibrio</taxon>
    </lineage>
</organism>
<dbReference type="Gene3D" id="2.70.98.60">
    <property type="entry name" value="alpha-galactosidase from lactobacil brevis"/>
    <property type="match status" value="1"/>
</dbReference>
<keyword evidence="2" id="KW-0326">Glycosidase</keyword>
<dbReference type="GO" id="GO:0016052">
    <property type="term" value="P:carbohydrate catabolic process"/>
    <property type="evidence" value="ECO:0007669"/>
    <property type="project" value="InterPro"/>
</dbReference>
<protein>
    <submittedName>
        <fullName evidence="3">Alpha-galactosidase</fullName>
    </submittedName>
</protein>
<reference evidence="3 4" key="1">
    <citation type="submission" date="2017-08" db="EMBL/GenBank/DDBJ databases">
        <authorList>
            <person name="de Groot N.N."/>
        </authorList>
    </citation>
    <scope>NUCLEOTIDE SEQUENCE [LARGE SCALE GENOMIC DNA]</scope>
    <source>
        <strain evidence="3 4">DSM 9787</strain>
    </source>
</reference>
<dbReference type="InterPro" id="IPR050985">
    <property type="entry name" value="Alpha-glycosidase_related"/>
</dbReference>
<dbReference type="EMBL" id="OBMR01000011">
    <property type="protein sequence ID" value="SOC13157.1"/>
    <property type="molecule type" value="Genomic_DNA"/>
</dbReference>
<gene>
    <name evidence="3" type="ORF">SAMN02910411_0117</name>
</gene>
<sequence length="702" mass="80314">MQSILNTYVLGDMKATYLIDEDTKNVEFVLLPAAIEYKNMDDMKEKPYIDSAVQVKIMGDTYNGGYAPGVTMRQSPSVVGFKYKDQTVKIVEDTTEIDTILEDSRGYLLCHHLKYTEGEKVIRTYSSFKNNSDKEVSLESISSFSLGKISPLMDGDGADTLKLHRIRSVWSMEGRKETLSLEDLQLEPSWGGHAVRCERFGSIGSLPVNKFFPIMVLEDSKNQIFWGVQLMHNASWQMEVYRRGDYVQISGGLADREYGHWTKNIKSQEEFVSPEAIISVCRDEEEEVYRRLTSSLNSVVNEGPKSEQSLPVMFNEYCTTWGNPSHENICEIVNTIKDKGFEYFVIDCGWYKQEGIPWDVSMGDYEVSKELFKDGLDKTVQVIKDAGMKPGIWFEIDNVGEKSKAYNDTEHLLKRDGYPLTTTMRRFWDLRQEHVQEYLREKVIGTLKQYGFEYMKIDCNDTVGIGCDGAESLGEGLRQNQEYSIKFIQKVKEEIPGIILENCASGGHKLEPLMMSLCSMASFSDAHECPEIPIIAANLHRVILPRQSQIWAVIRQEDSLKRIAYSIANTFLGRMCLSGDVCSLDEPQWKVIDDGISFYKKIASIIKDGKTYFYGNKISSYRHPKGWQAIFRESIDESKAYIVIHGFNQAKGVQVQINLNCDYHLVNYYSYQEEHISLKNGALEYRIPDDMYAVCLYLEKDS</sequence>
<dbReference type="PANTHER" id="PTHR43053:SF3">
    <property type="entry name" value="ALPHA-GALACTOSIDASE C-RELATED"/>
    <property type="match status" value="1"/>
</dbReference>
<keyword evidence="1" id="KW-0378">Hydrolase</keyword>
<dbReference type="InterPro" id="IPR002252">
    <property type="entry name" value="Glyco_hydro_36"/>
</dbReference>
<accession>A0A285SXY5</accession>